<keyword evidence="3" id="KW-1185">Reference proteome</keyword>
<evidence type="ECO:0000313" key="3">
    <source>
        <dbReference type="Proteomes" id="UP001177023"/>
    </source>
</evidence>
<reference evidence="2" key="1">
    <citation type="submission" date="2023-06" db="EMBL/GenBank/DDBJ databases">
        <authorList>
            <person name="Delattre M."/>
        </authorList>
    </citation>
    <scope>NUCLEOTIDE SEQUENCE</scope>
    <source>
        <strain evidence="2">AF72</strain>
    </source>
</reference>
<dbReference type="AlphaFoldDB" id="A0AA36C308"/>
<feature type="region of interest" description="Disordered" evidence="1">
    <location>
        <begin position="199"/>
        <end position="226"/>
    </location>
</feature>
<evidence type="ECO:0008006" key="4">
    <source>
        <dbReference type="Google" id="ProtNLM"/>
    </source>
</evidence>
<dbReference type="InterPro" id="IPR029068">
    <property type="entry name" value="Glyas_Bleomycin-R_OHBP_Dase"/>
</dbReference>
<accession>A0AA36C308</accession>
<protein>
    <recommendedName>
        <fullName evidence="4">VOC domain-containing protein</fullName>
    </recommendedName>
</protein>
<feature type="compositionally biased region" description="Low complexity" evidence="1">
    <location>
        <begin position="199"/>
        <end position="209"/>
    </location>
</feature>
<evidence type="ECO:0000313" key="2">
    <source>
        <dbReference type="EMBL" id="CAJ0557478.1"/>
    </source>
</evidence>
<feature type="non-terminal residue" evidence="2">
    <location>
        <position position="226"/>
    </location>
</feature>
<gene>
    <name evidence="2" type="ORF">MSPICULIGERA_LOCUS236</name>
</gene>
<sequence length="226" mass="25418">MRFARRSEWQEQGSLAGPLRRGRLGQGYHGREAISKFYDMTIAIADKLGASDRRFTGRAATVPGHRPGPLSSYSNQPVVLGTENPEMVSGCQRRVSHDGLRQAWRRRTVQGVTRRPFLFNHTIIAAKDRQESAWFFTHMFGLPGPVEAGYFLGVELESIGHYAFLVSEDDFDGIYQRIQALKLDHWARSAPVEYRLPTPTTVGVGSTSSTRRDISRKRDHHASYGG</sequence>
<organism evidence="2 3">
    <name type="scientific">Mesorhabditis spiculigera</name>
    <dbReference type="NCBI Taxonomy" id="96644"/>
    <lineage>
        <taxon>Eukaryota</taxon>
        <taxon>Metazoa</taxon>
        <taxon>Ecdysozoa</taxon>
        <taxon>Nematoda</taxon>
        <taxon>Chromadorea</taxon>
        <taxon>Rhabditida</taxon>
        <taxon>Rhabditina</taxon>
        <taxon>Rhabditomorpha</taxon>
        <taxon>Rhabditoidea</taxon>
        <taxon>Rhabditidae</taxon>
        <taxon>Mesorhabditinae</taxon>
        <taxon>Mesorhabditis</taxon>
    </lineage>
</organism>
<name>A0AA36C308_9BILA</name>
<dbReference type="EMBL" id="CATQJA010000023">
    <property type="protein sequence ID" value="CAJ0557478.1"/>
    <property type="molecule type" value="Genomic_DNA"/>
</dbReference>
<proteinExistence type="predicted"/>
<dbReference type="Proteomes" id="UP001177023">
    <property type="component" value="Unassembled WGS sequence"/>
</dbReference>
<feature type="region of interest" description="Disordered" evidence="1">
    <location>
        <begin position="1"/>
        <end position="23"/>
    </location>
</feature>
<dbReference type="SUPFAM" id="SSF54593">
    <property type="entry name" value="Glyoxalase/Bleomycin resistance protein/Dihydroxybiphenyl dioxygenase"/>
    <property type="match status" value="1"/>
</dbReference>
<comment type="caution">
    <text evidence="2">The sequence shown here is derived from an EMBL/GenBank/DDBJ whole genome shotgun (WGS) entry which is preliminary data.</text>
</comment>
<evidence type="ECO:0000256" key="1">
    <source>
        <dbReference type="SAM" id="MobiDB-lite"/>
    </source>
</evidence>